<proteinExistence type="predicted"/>
<dbReference type="EMBL" id="JATAAI010000005">
    <property type="protein sequence ID" value="KAK1745527.1"/>
    <property type="molecule type" value="Genomic_DNA"/>
</dbReference>
<protein>
    <recommendedName>
        <fullName evidence="2">DUF6816 domain-containing protein</fullName>
    </recommendedName>
</protein>
<dbReference type="Pfam" id="PF20670">
    <property type="entry name" value="DUF6816"/>
    <property type="match status" value="1"/>
</dbReference>
<evidence type="ECO:0000256" key="1">
    <source>
        <dbReference type="SAM" id="SignalP"/>
    </source>
</evidence>
<name>A0AAD9DFS3_9STRA</name>
<feature type="chain" id="PRO_5042009822" description="DUF6816 domain-containing protein" evidence="1">
    <location>
        <begin position="26"/>
        <end position="328"/>
    </location>
</feature>
<keyword evidence="1" id="KW-0732">Signal</keyword>
<dbReference type="InterPro" id="IPR049213">
    <property type="entry name" value="DUF6816"/>
</dbReference>
<dbReference type="Proteomes" id="UP001224775">
    <property type="component" value="Unassembled WGS sequence"/>
</dbReference>
<feature type="domain" description="DUF6816" evidence="2">
    <location>
        <begin position="88"/>
        <end position="278"/>
    </location>
</feature>
<reference evidence="3" key="1">
    <citation type="submission" date="2023-06" db="EMBL/GenBank/DDBJ databases">
        <title>Survivors Of The Sea: Transcriptome response of Skeletonema marinoi to long-term dormancy.</title>
        <authorList>
            <person name="Pinder M.I.M."/>
            <person name="Kourtchenko O."/>
            <person name="Robertson E.K."/>
            <person name="Larsson T."/>
            <person name="Maumus F."/>
            <person name="Osuna-Cruz C.M."/>
            <person name="Vancaester E."/>
            <person name="Stenow R."/>
            <person name="Vandepoele K."/>
            <person name="Ploug H."/>
            <person name="Bruchert V."/>
            <person name="Godhe A."/>
            <person name="Topel M."/>
        </authorList>
    </citation>
    <scope>NUCLEOTIDE SEQUENCE</scope>
    <source>
        <strain evidence="3">R05AC</strain>
    </source>
</reference>
<feature type="signal peptide" evidence="1">
    <location>
        <begin position="1"/>
        <end position="25"/>
    </location>
</feature>
<organism evidence="3 4">
    <name type="scientific">Skeletonema marinoi</name>
    <dbReference type="NCBI Taxonomy" id="267567"/>
    <lineage>
        <taxon>Eukaryota</taxon>
        <taxon>Sar</taxon>
        <taxon>Stramenopiles</taxon>
        <taxon>Ochrophyta</taxon>
        <taxon>Bacillariophyta</taxon>
        <taxon>Coscinodiscophyceae</taxon>
        <taxon>Thalassiosirophycidae</taxon>
        <taxon>Thalassiosirales</taxon>
        <taxon>Skeletonemataceae</taxon>
        <taxon>Skeletonema</taxon>
        <taxon>Skeletonema marinoi-dohrnii complex</taxon>
    </lineage>
</organism>
<gene>
    <name evidence="3" type="ORF">QTG54_003451</name>
</gene>
<evidence type="ECO:0000313" key="3">
    <source>
        <dbReference type="EMBL" id="KAK1745527.1"/>
    </source>
</evidence>
<sequence length="328" mass="36038">MSCFKGRIICFLFAIFGFLPQECNSFGLSPRETKPSRYKPINEETETNDPLRRQIVSSIPFLALGLPANAAETPAEAIRLISSKTIPGLGPPDVYYPAYFVGRWKTTRIISSSDDPFFKDLENLGVKLPIQVTSESRFVPYDAGKDFQQIDDANPNNVPAVADRSFNEKSYYTALSQEIDRLYSSSKSMPSIQSINWTPTNPNVLSMDYSDGSSKEVKVTKRSSDVSNDGSNLFSSEFRRITAVPSSPSGIAGGIPSIYKSRVLTKWRQGNSNDVIDGIEILYNEAGVLGDKSTDPLQLGIGGSGAISSLYGGTVKIWQIGEVPRQRF</sequence>
<keyword evidence="4" id="KW-1185">Reference proteome</keyword>
<dbReference type="AlphaFoldDB" id="A0AAD9DFS3"/>
<accession>A0AAD9DFS3</accession>
<evidence type="ECO:0000313" key="4">
    <source>
        <dbReference type="Proteomes" id="UP001224775"/>
    </source>
</evidence>
<comment type="caution">
    <text evidence="3">The sequence shown here is derived from an EMBL/GenBank/DDBJ whole genome shotgun (WGS) entry which is preliminary data.</text>
</comment>
<evidence type="ECO:0000259" key="2">
    <source>
        <dbReference type="Pfam" id="PF20670"/>
    </source>
</evidence>